<dbReference type="EMBL" id="DXCQ01000062">
    <property type="protein sequence ID" value="HIY97375.1"/>
    <property type="molecule type" value="Genomic_DNA"/>
</dbReference>
<dbReference type="SUPFAM" id="SSF53850">
    <property type="entry name" value="Periplasmic binding protein-like II"/>
    <property type="match status" value="1"/>
</dbReference>
<evidence type="ECO:0000313" key="1">
    <source>
        <dbReference type="EMBL" id="HIY97375.1"/>
    </source>
</evidence>
<organism evidence="1 2">
    <name type="scientific">Candidatus Borkfalkia excrementigallinarum</name>
    <dbReference type="NCBI Taxonomy" id="2838506"/>
    <lineage>
        <taxon>Bacteria</taxon>
        <taxon>Bacillati</taxon>
        <taxon>Bacillota</taxon>
        <taxon>Clostridia</taxon>
        <taxon>Christensenellales</taxon>
        <taxon>Christensenellaceae</taxon>
        <taxon>Candidatus Borkfalkia</taxon>
    </lineage>
</organism>
<sequence>MSQKGRNDDAIVFFGKDHFVVENAQDYYQGFGVWAIANGFDGVVQNTDGTISIDFADNESMKGVLEFFNGLIADGSTSMDVFNIQKETYYNWIWTGKIASFTFYPSWATWFNSSGMPKEKILVRNFPKGPDNTSFEDSYSAVFAMGFVLNKQATAAQVEAVVKYLNFMYGKEAWESRIQFAYDEMILQVVYPPFDTIDTSNVEIDFPTGNGWAEAINHSLSTAYVSLINSVGFTTEIRGSLTRLVEFSSESDLTSKLETLENTATLNWLNNFNNLVKG</sequence>
<reference evidence="1" key="1">
    <citation type="journal article" date="2021" name="PeerJ">
        <title>Extensive microbial diversity within the chicken gut microbiome revealed by metagenomics and culture.</title>
        <authorList>
            <person name="Gilroy R."/>
            <person name="Ravi A."/>
            <person name="Getino M."/>
            <person name="Pursley I."/>
            <person name="Horton D.L."/>
            <person name="Alikhan N.F."/>
            <person name="Baker D."/>
            <person name="Gharbi K."/>
            <person name="Hall N."/>
            <person name="Watson M."/>
            <person name="Adriaenssens E.M."/>
            <person name="Foster-Nyarko E."/>
            <person name="Jarju S."/>
            <person name="Secka A."/>
            <person name="Antonio M."/>
            <person name="Oren A."/>
            <person name="Chaudhuri R.R."/>
            <person name="La Ragione R."/>
            <person name="Hildebrand F."/>
            <person name="Pallen M.J."/>
        </authorList>
    </citation>
    <scope>NUCLEOTIDE SEQUENCE</scope>
    <source>
        <strain evidence="1">1345</strain>
    </source>
</reference>
<dbReference type="Proteomes" id="UP000886750">
    <property type="component" value="Unassembled WGS sequence"/>
</dbReference>
<accession>A0A9D1ZWZ7</accession>
<reference evidence="1" key="2">
    <citation type="submission" date="2021-04" db="EMBL/GenBank/DDBJ databases">
        <authorList>
            <person name="Gilroy R."/>
        </authorList>
    </citation>
    <scope>NUCLEOTIDE SEQUENCE</scope>
    <source>
        <strain evidence="1">1345</strain>
    </source>
</reference>
<dbReference type="AlphaFoldDB" id="A0A9D1ZWZ7"/>
<comment type="caution">
    <text evidence="1">The sequence shown here is derived from an EMBL/GenBank/DDBJ whole genome shotgun (WGS) entry which is preliminary data.</text>
</comment>
<dbReference type="Gene3D" id="3.40.190.10">
    <property type="entry name" value="Periplasmic binding protein-like II"/>
    <property type="match status" value="1"/>
</dbReference>
<evidence type="ECO:0008006" key="3">
    <source>
        <dbReference type="Google" id="ProtNLM"/>
    </source>
</evidence>
<name>A0A9D1ZWZ7_9FIRM</name>
<protein>
    <recommendedName>
        <fullName evidence="3">Extracellular solute-binding protein</fullName>
    </recommendedName>
</protein>
<evidence type="ECO:0000313" key="2">
    <source>
        <dbReference type="Proteomes" id="UP000886750"/>
    </source>
</evidence>
<proteinExistence type="predicted"/>
<gene>
    <name evidence="1" type="ORF">H9729_06770</name>
</gene>